<reference evidence="14" key="2">
    <citation type="submission" date="2013-04" db="UniProtKB">
        <authorList>
            <consortium name="EnsemblPlants"/>
        </authorList>
    </citation>
    <scope>IDENTIFICATION</scope>
</reference>
<reference evidence="14" key="1">
    <citation type="journal article" date="2013" name="Nat. Commun.">
        <title>Whole-genome sequencing of Oryza brachyantha reveals mechanisms underlying Oryza genome evolution.</title>
        <authorList>
            <person name="Chen J."/>
            <person name="Huang Q."/>
            <person name="Gao D."/>
            <person name="Wang J."/>
            <person name="Lang Y."/>
            <person name="Liu T."/>
            <person name="Li B."/>
            <person name="Bai Z."/>
            <person name="Luis Goicoechea J."/>
            <person name="Liang C."/>
            <person name="Chen C."/>
            <person name="Zhang W."/>
            <person name="Sun S."/>
            <person name="Liao Y."/>
            <person name="Zhang X."/>
            <person name="Yang L."/>
            <person name="Song C."/>
            <person name="Wang M."/>
            <person name="Shi J."/>
            <person name="Liu G."/>
            <person name="Liu J."/>
            <person name="Zhou H."/>
            <person name="Zhou W."/>
            <person name="Yu Q."/>
            <person name="An N."/>
            <person name="Chen Y."/>
            <person name="Cai Q."/>
            <person name="Wang B."/>
            <person name="Liu B."/>
            <person name="Min J."/>
            <person name="Huang Y."/>
            <person name="Wu H."/>
            <person name="Li Z."/>
            <person name="Zhang Y."/>
            <person name="Yin Y."/>
            <person name="Song W."/>
            <person name="Jiang J."/>
            <person name="Jackson S.A."/>
            <person name="Wing R.A."/>
            <person name="Wang J."/>
            <person name="Chen M."/>
        </authorList>
    </citation>
    <scope>NUCLEOTIDE SEQUENCE [LARGE SCALE GENOMIC DNA]</scope>
    <source>
        <strain evidence="14">cv. IRGC 101232</strain>
    </source>
</reference>
<comment type="subcellular location">
    <subcellularLocation>
        <location evidence="1">Golgi apparatus membrane</location>
        <topology evidence="1">Single-pass type II membrane protein</topology>
    </subcellularLocation>
</comment>
<evidence type="ECO:0000256" key="11">
    <source>
        <dbReference type="SAM" id="SignalP"/>
    </source>
</evidence>
<evidence type="ECO:0000259" key="13">
    <source>
        <dbReference type="Pfam" id="PF14416"/>
    </source>
</evidence>
<dbReference type="InterPro" id="IPR029962">
    <property type="entry name" value="TBL"/>
</dbReference>
<organism evidence="14">
    <name type="scientific">Oryza brachyantha</name>
    <name type="common">malo sina</name>
    <dbReference type="NCBI Taxonomy" id="4533"/>
    <lineage>
        <taxon>Eukaryota</taxon>
        <taxon>Viridiplantae</taxon>
        <taxon>Streptophyta</taxon>
        <taxon>Embryophyta</taxon>
        <taxon>Tracheophyta</taxon>
        <taxon>Spermatophyta</taxon>
        <taxon>Magnoliopsida</taxon>
        <taxon>Liliopsida</taxon>
        <taxon>Poales</taxon>
        <taxon>Poaceae</taxon>
        <taxon>BOP clade</taxon>
        <taxon>Oryzoideae</taxon>
        <taxon>Oryzeae</taxon>
        <taxon>Oryzinae</taxon>
        <taxon>Oryza</taxon>
    </lineage>
</organism>
<keyword evidence="9" id="KW-1015">Disulfide bond</keyword>
<feature type="domain" description="Trichome birefringence-like C-terminal" evidence="12">
    <location>
        <begin position="91"/>
        <end position="131"/>
    </location>
</feature>
<dbReference type="GO" id="GO:0000139">
    <property type="term" value="C:Golgi membrane"/>
    <property type="evidence" value="ECO:0007669"/>
    <property type="project" value="UniProtKB-SubCell"/>
</dbReference>
<dbReference type="InterPro" id="IPR025846">
    <property type="entry name" value="TBL_N"/>
</dbReference>
<dbReference type="AlphaFoldDB" id="J3LNH8"/>
<evidence type="ECO:0000256" key="4">
    <source>
        <dbReference type="ARBA" id="ARBA00022692"/>
    </source>
</evidence>
<comment type="similarity">
    <text evidence="2">Belongs to the PC-esterase family. TBL subfamily.</text>
</comment>
<evidence type="ECO:0000256" key="10">
    <source>
        <dbReference type="ARBA" id="ARBA00023180"/>
    </source>
</evidence>
<evidence type="ECO:0000313" key="14">
    <source>
        <dbReference type="EnsemblPlants" id="OB03G26040.1"/>
    </source>
</evidence>
<accession>J3LNH8</accession>
<evidence type="ECO:0000256" key="3">
    <source>
        <dbReference type="ARBA" id="ARBA00022679"/>
    </source>
</evidence>
<dbReference type="PANTHER" id="PTHR32285">
    <property type="entry name" value="PROTEIN TRICHOME BIREFRINGENCE-LIKE 9-RELATED"/>
    <property type="match status" value="1"/>
</dbReference>
<evidence type="ECO:0000256" key="7">
    <source>
        <dbReference type="ARBA" id="ARBA00023034"/>
    </source>
</evidence>
<feature type="signal peptide" evidence="11">
    <location>
        <begin position="1"/>
        <end position="26"/>
    </location>
</feature>
<evidence type="ECO:0000256" key="8">
    <source>
        <dbReference type="ARBA" id="ARBA00023136"/>
    </source>
</evidence>
<evidence type="ECO:0000313" key="15">
    <source>
        <dbReference type="Proteomes" id="UP000006038"/>
    </source>
</evidence>
<protein>
    <submittedName>
        <fullName evidence="14">Uncharacterized protein</fullName>
    </submittedName>
</protein>
<keyword evidence="7" id="KW-0333">Golgi apparatus</keyword>
<keyword evidence="8" id="KW-0472">Membrane</keyword>
<dbReference type="OMA" id="ISGMRNK"/>
<dbReference type="GO" id="GO:1990538">
    <property type="term" value="F:xylan O-acetyltransferase activity"/>
    <property type="evidence" value="ECO:0007669"/>
    <property type="project" value="UniProtKB-ARBA"/>
</dbReference>
<evidence type="ECO:0000256" key="2">
    <source>
        <dbReference type="ARBA" id="ARBA00007727"/>
    </source>
</evidence>
<sequence length="136" mass="15440">WGLGGPVLVKAVGWLPLAGLFFRALCSSYSSPEISKGKCNLFDGEWIPNPSGPAYTNKTCRFIDGHQNCMRNSRPDMSYLHWRWKPYECEMPQFDGVKFISGMRNKSWLIGDSILRNQIQSLICLLSEVNAVSLMY</sequence>
<evidence type="ECO:0000256" key="5">
    <source>
        <dbReference type="ARBA" id="ARBA00022968"/>
    </source>
</evidence>
<evidence type="ECO:0000259" key="12">
    <source>
        <dbReference type="Pfam" id="PF13839"/>
    </source>
</evidence>
<evidence type="ECO:0000256" key="9">
    <source>
        <dbReference type="ARBA" id="ARBA00023157"/>
    </source>
</evidence>
<evidence type="ECO:0000256" key="1">
    <source>
        <dbReference type="ARBA" id="ARBA00004323"/>
    </source>
</evidence>
<dbReference type="HOGENOM" id="CLU_123552_0_0_1"/>
<keyword evidence="15" id="KW-1185">Reference proteome</keyword>
<dbReference type="eggNOG" id="ENOG502QSJI">
    <property type="taxonomic scope" value="Eukaryota"/>
</dbReference>
<dbReference type="Gramene" id="OB03G26040.1">
    <property type="protein sequence ID" value="OB03G26040.1"/>
    <property type="gene ID" value="OB03G26040"/>
</dbReference>
<dbReference type="EnsemblPlants" id="OB03G26040.1">
    <property type="protein sequence ID" value="OB03G26040.1"/>
    <property type="gene ID" value="OB03G26040"/>
</dbReference>
<dbReference type="Pfam" id="PF13839">
    <property type="entry name" value="PC-Esterase"/>
    <property type="match status" value="1"/>
</dbReference>
<keyword evidence="10" id="KW-0325">Glycoprotein</keyword>
<keyword evidence="4" id="KW-0812">Transmembrane</keyword>
<dbReference type="InterPro" id="IPR026057">
    <property type="entry name" value="TBL_C"/>
</dbReference>
<dbReference type="Pfam" id="PF14416">
    <property type="entry name" value="PMR5N"/>
    <property type="match status" value="1"/>
</dbReference>
<keyword evidence="11" id="KW-0732">Signal</keyword>
<dbReference type="Proteomes" id="UP000006038">
    <property type="component" value="Chromosome 3"/>
</dbReference>
<evidence type="ECO:0000256" key="6">
    <source>
        <dbReference type="ARBA" id="ARBA00022989"/>
    </source>
</evidence>
<keyword evidence="5" id="KW-0735">Signal-anchor</keyword>
<proteinExistence type="inferred from homology"/>
<dbReference type="STRING" id="4533.J3LNH8"/>
<dbReference type="PANTHER" id="PTHR32285:SF27">
    <property type="entry name" value="PROTEIN TRICHOME BIREFRINGENCE-LIKE 26"/>
    <property type="match status" value="1"/>
</dbReference>
<feature type="chain" id="PRO_5003772808" evidence="11">
    <location>
        <begin position="27"/>
        <end position="136"/>
    </location>
</feature>
<keyword evidence="3" id="KW-0808">Transferase</keyword>
<name>J3LNH8_ORYBR</name>
<feature type="domain" description="Trichome birefringence-like N-terminal" evidence="13">
    <location>
        <begin position="38"/>
        <end position="90"/>
    </location>
</feature>
<keyword evidence="6" id="KW-1133">Transmembrane helix</keyword>